<feature type="domain" description="ABC transmembrane type-1" evidence="13">
    <location>
        <begin position="114"/>
        <end position="303"/>
    </location>
</feature>
<keyword evidence="9 12" id="KW-0472">Membrane</keyword>
<feature type="transmembrane region" description="Helical" evidence="12">
    <location>
        <begin position="51"/>
        <end position="73"/>
    </location>
</feature>
<gene>
    <name evidence="14" type="ORF">FNA67_18235</name>
</gene>
<evidence type="ECO:0000256" key="10">
    <source>
        <dbReference type="ARBA" id="ARBA00024202"/>
    </source>
</evidence>
<dbReference type="PANTHER" id="PTHR43386">
    <property type="entry name" value="OLIGOPEPTIDE TRANSPORT SYSTEM PERMEASE PROTEIN APPC"/>
    <property type="match status" value="1"/>
</dbReference>
<keyword evidence="5 12" id="KW-0812">Transmembrane</keyword>
<evidence type="ECO:0000256" key="3">
    <source>
        <dbReference type="ARBA" id="ARBA00022475"/>
    </source>
</evidence>
<evidence type="ECO:0000256" key="9">
    <source>
        <dbReference type="ARBA" id="ARBA00023136"/>
    </source>
</evidence>
<evidence type="ECO:0000256" key="5">
    <source>
        <dbReference type="ARBA" id="ARBA00022692"/>
    </source>
</evidence>
<dbReference type="OrthoDB" id="9805884at2"/>
<dbReference type="GO" id="GO:0055085">
    <property type="term" value="P:transmembrane transport"/>
    <property type="evidence" value="ECO:0007669"/>
    <property type="project" value="InterPro"/>
</dbReference>
<dbReference type="GO" id="GO:0005886">
    <property type="term" value="C:plasma membrane"/>
    <property type="evidence" value="ECO:0007669"/>
    <property type="project" value="UniProtKB-SubCell"/>
</dbReference>
<keyword evidence="15" id="KW-1185">Reference proteome</keyword>
<dbReference type="Pfam" id="PF00528">
    <property type="entry name" value="BPD_transp_1"/>
    <property type="match status" value="1"/>
</dbReference>
<evidence type="ECO:0000259" key="13">
    <source>
        <dbReference type="PROSITE" id="PS50928"/>
    </source>
</evidence>
<evidence type="ECO:0000256" key="12">
    <source>
        <dbReference type="RuleBase" id="RU363032"/>
    </source>
</evidence>
<evidence type="ECO:0000256" key="8">
    <source>
        <dbReference type="ARBA" id="ARBA00022989"/>
    </source>
</evidence>
<evidence type="ECO:0000256" key="2">
    <source>
        <dbReference type="ARBA" id="ARBA00022448"/>
    </source>
</evidence>
<dbReference type="EMBL" id="CP041690">
    <property type="protein sequence ID" value="QEE21995.1"/>
    <property type="molecule type" value="Genomic_DNA"/>
</dbReference>
<keyword evidence="7" id="KW-0653">Protein transport</keyword>
<keyword evidence="4" id="KW-0997">Cell inner membrane</keyword>
<feature type="transmembrane region" description="Helical" evidence="12">
    <location>
        <begin position="178"/>
        <end position="196"/>
    </location>
</feature>
<dbReference type="Pfam" id="PF12911">
    <property type="entry name" value="OppC_N"/>
    <property type="match status" value="1"/>
</dbReference>
<evidence type="ECO:0000256" key="7">
    <source>
        <dbReference type="ARBA" id="ARBA00022927"/>
    </source>
</evidence>
<evidence type="ECO:0000256" key="11">
    <source>
        <dbReference type="ARBA" id="ARBA00072251"/>
    </source>
</evidence>
<keyword evidence="2 12" id="KW-0813">Transport</keyword>
<evidence type="ECO:0000313" key="14">
    <source>
        <dbReference type="EMBL" id="QEE21995.1"/>
    </source>
</evidence>
<dbReference type="PANTHER" id="PTHR43386:SF2">
    <property type="entry name" value="OLIGOPEPTIDE TRANSPORT SYSTEM PERMEASE PROTEIN OPPC"/>
    <property type="match status" value="1"/>
</dbReference>
<feature type="transmembrane region" description="Helical" evidence="12">
    <location>
        <begin position="116"/>
        <end position="141"/>
    </location>
</feature>
<dbReference type="KEGG" id="yti:FNA67_18235"/>
<dbReference type="Proteomes" id="UP000321062">
    <property type="component" value="Chromosome"/>
</dbReference>
<evidence type="ECO:0000313" key="15">
    <source>
        <dbReference type="Proteomes" id="UP000321062"/>
    </source>
</evidence>
<dbReference type="GO" id="GO:0015031">
    <property type="term" value="P:protein transport"/>
    <property type="evidence" value="ECO:0007669"/>
    <property type="project" value="UniProtKB-KW"/>
</dbReference>
<dbReference type="CDD" id="cd06261">
    <property type="entry name" value="TM_PBP2"/>
    <property type="match status" value="1"/>
</dbReference>
<feature type="transmembrane region" description="Helical" evidence="12">
    <location>
        <begin position="153"/>
        <end position="172"/>
    </location>
</feature>
<dbReference type="GO" id="GO:0015833">
    <property type="term" value="P:peptide transport"/>
    <property type="evidence" value="ECO:0007669"/>
    <property type="project" value="UniProtKB-KW"/>
</dbReference>
<dbReference type="Gene3D" id="1.10.3720.10">
    <property type="entry name" value="MetI-like"/>
    <property type="match status" value="1"/>
</dbReference>
<keyword evidence="6" id="KW-0571">Peptide transport</keyword>
<organism evidence="14 15">
    <name type="scientific">Paradevosia tibetensis</name>
    <dbReference type="NCBI Taxonomy" id="1447062"/>
    <lineage>
        <taxon>Bacteria</taxon>
        <taxon>Pseudomonadati</taxon>
        <taxon>Pseudomonadota</taxon>
        <taxon>Alphaproteobacteria</taxon>
        <taxon>Hyphomicrobiales</taxon>
        <taxon>Devosiaceae</taxon>
        <taxon>Paradevosia</taxon>
    </lineage>
</organism>
<accession>A0A5B9DSS8</accession>
<keyword evidence="3" id="KW-1003">Cell membrane</keyword>
<dbReference type="InterPro" id="IPR050366">
    <property type="entry name" value="BP-dependent_transpt_permease"/>
</dbReference>
<feature type="transmembrane region" description="Helical" evidence="12">
    <location>
        <begin position="283"/>
        <end position="303"/>
    </location>
</feature>
<feature type="transmembrane region" description="Helical" evidence="12">
    <location>
        <begin position="235"/>
        <end position="258"/>
    </location>
</feature>
<dbReference type="InterPro" id="IPR025966">
    <property type="entry name" value="OppC_N"/>
</dbReference>
<evidence type="ECO:0000256" key="1">
    <source>
        <dbReference type="ARBA" id="ARBA00004429"/>
    </source>
</evidence>
<evidence type="ECO:0000256" key="6">
    <source>
        <dbReference type="ARBA" id="ARBA00022856"/>
    </source>
</evidence>
<protein>
    <recommendedName>
        <fullName evidence="11">Oligopeptide transport system permease protein OppC</fullName>
    </recommendedName>
</protein>
<evidence type="ECO:0000256" key="4">
    <source>
        <dbReference type="ARBA" id="ARBA00022519"/>
    </source>
</evidence>
<dbReference type="SUPFAM" id="SSF161098">
    <property type="entry name" value="MetI-like"/>
    <property type="match status" value="1"/>
</dbReference>
<proteinExistence type="inferred from homology"/>
<comment type="similarity">
    <text evidence="10">Belongs to the binding-protein-dependent transport system permease family. OppBC subfamily.</text>
</comment>
<comment type="subcellular location">
    <subcellularLocation>
        <location evidence="1">Cell inner membrane</location>
        <topology evidence="1">Multi-pass membrane protein</topology>
    </subcellularLocation>
    <subcellularLocation>
        <location evidence="12">Cell membrane</location>
        <topology evidence="12">Multi-pass membrane protein</topology>
    </subcellularLocation>
</comment>
<name>A0A5B9DSS8_9HYPH</name>
<reference evidence="14 15" key="1">
    <citation type="journal article" date="2015" name="Int. J. Syst. Evol. Microbiol.">
        <title>Youhaiella tibetensis gen. nov., sp. nov., isolated from subsurface sediment.</title>
        <authorList>
            <person name="Wang Y.X."/>
            <person name="Huang F.Q."/>
            <person name="Nogi Y."/>
            <person name="Pang S.J."/>
            <person name="Wang P.K."/>
            <person name="Lv J."/>
        </authorList>
    </citation>
    <scope>NUCLEOTIDE SEQUENCE [LARGE SCALE GENOMIC DNA]</scope>
    <source>
        <strain evidence="15">fig4</strain>
    </source>
</reference>
<dbReference type="PROSITE" id="PS50928">
    <property type="entry name" value="ABC_TM1"/>
    <property type="match status" value="1"/>
</dbReference>
<dbReference type="AlphaFoldDB" id="A0A5B9DSS8"/>
<sequence>MARSQGEVPLMAGITGKDAVLTDYAAALATDAPKGRSLTQDALRRLYANKAAVASIFILAAIVLIAFIGPFFLPWKLDEIDWSAIRKPPDFSKGHYFGTDQNGRDMLARTLQGTQMSLIVAFVATFVSVVIGIVYGAIAGYFGGRIDTIMMRFVDIMYALPYILFVIILVVMFGRNPILLFVGIGCLEWLTMARIVRGQTLSLKEREFVEAARAGGAKPFTIIMRHIVPNLTGPVVIYATLTIPEIIITESFLSYLGLGVQEPLTSLGTLISFGAPVVEQLPWMLFSPAIFLVLMLLCLSYLGDGLRDALDPKDR</sequence>
<dbReference type="InterPro" id="IPR000515">
    <property type="entry name" value="MetI-like"/>
</dbReference>
<dbReference type="InterPro" id="IPR035906">
    <property type="entry name" value="MetI-like_sf"/>
</dbReference>
<keyword evidence="8 12" id="KW-1133">Transmembrane helix</keyword>